<name>A0A6C0KH26_9ZZZZ</name>
<accession>A0A6C0KH26</accession>
<sequence length="247" mass="28166">MPVRKPRVSKVQVVDESPVVFFLKITEDDESRIIPAGDTTSYSDILNAEFSRKTEKFNTDLLKTILSKVQVERYSPQTACFWCCHNFEGVHSVLPISYDVYNNIYSCEGNFCSPECALAFNYSDNKISDSTKWNRHALLGHLYADLYSNSELSPAPPRSLLRLFGGPLDIQQYRDYVSGDNNIVLSEIHPIRLLFPSMNVQGPLRDIKKYVSLSHDVVEKASEQLRLKRSKPVNVNVPTLDMCIRRV</sequence>
<organism evidence="1">
    <name type="scientific">viral metagenome</name>
    <dbReference type="NCBI Taxonomy" id="1070528"/>
    <lineage>
        <taxon>unclassified sequences</taxon>
        <taxon>metagenomes</taxon>
        <taxon>organismal metagenomes</taxon>
    </lineage>
</organism>
<evidence type="ECO:0000313" key="1">
    <source>
        <dbReference type="EMBL" id="QHU15574.1"/>
    </source>
</evidence>
<reference evidence="1" key="1">
    <citation type="journal article" date="2020" name="Nature">
        <title>Giant virus diversity and host interactions through global metagenomics.</title>
        <authorList>
            <person name="Schulz F."/>
            <person name="Roux S."/>
            <person name="Paez-Espino D."/>
            <person name="Jungbluth S."/>
            <person name="Walsh D.A."/>
            <person name="Denef V.J."/>
            <person name="McMahon K.D."/>
            <person name="Konstantinidis K.T."/>
            <person name="Eloe-Fadrosh E.A."/>
            <person name="Kyrpides N.C."/>
            <person name="Woyke T."/>
        </authorList>
    </citation>
    <scope>NUCLEOTIDE SEQUENCE</scope>
    <source>
        <strain evidence="1">GVMAG-S-3300002307-41</strain>
    </source>
</reference>
<dbReference type="EMBL" id="MN740866">
    <property type="protein sequence ID" value="QHU15574.1"/>
    <property type="molecule type" value="Genomic_DNA"/>
</dbReference>
<proteinExistence type="predicted"/>
<protein>
    <submittedName>
        <fullName evidence="1">Uncharacterized protein</fullName>
    </submittedName>
</protein>
<dbReference type="AlphaFoldDB" id="A0A6C0KH26"/>